<dbReference type="InterPro" id="IPR009057">
    <property type="entry name" value="Homeodomain-like_sf"/>
</dbReference>
<dbReference type="KEGG" id="pchi:PC41400_15680"/>
<dbReference type="SUPFAM" id="SSF46689">
    <property type="entry name" value="Homeodomain-like"/>
    <property type="match status" value="1"/>
</dbReference>
<dbReference type="GO" id="GO:0003700">
    <property type="term" value="F:DNA-binding transcription factor activity"/>
    <property type="evidence" value="ECO:0007669"/>
    <property type="project" value="TreeGrafter"/>
</dbReference>
<dbReference type="AlphaFoldDB" id="A0A410WXQ8"/>
<evidence type="ECO:0000313" key="5">
    <source>
        <dbReference type="EMBL" id="QAV19041.1"/>
    </source>
</evidence>
<dbReference type="Pfam" id="PF00440">
    <property type="entry name" value="TetR_N"/>
    <property type="match status" value="1"/>
</dbReference>
<protein>
    <submittedName>
        <fullName evidence="5">TetR/AcrR family transcriptional regulator</fullName>
    </submittedName>
</protein>
<name>A0A410WXQ8_9BACL</name>
<dbReference type="GO" id="GO:0000976">
    <property type="term" value="F:transcription cis-regulatory region binding"/>
    <property type="evidence" value="ECO:0007669"/>
    <property type="project" value="TreeGrafter"/>
</dbReference>
<reference evidence="4 7" key="2">
    <citation type="submission" date="2022-05" db="EMBL/GenBank/DDBJ databases">
        <title>Genome Sequencing of Bee-Associated Microbes.</title>
        <authorList>
            <person name="Dunlap C."/>
        </authorList>
    </citation>
    <scope>NUCLEOTIDE SEQUENCE [LARGE SCALE GENOMIC DNA]</scope>
    <source>
        <strain evidence="4 7">NRRL B-23120</strain>
    </source>
</reference>
<dbReference type="InterPro" id="IPR023772">
    <property type="entry name" value="DNA-bd_HTH_TetR-type_CS"/>
</dbReference>
<sequence length="192" mass="22038">MSNNQTHQQILEAAFKLFAEHGIDKTSLAMIAAEVGITKPAIYYHFSSKEALIAFIFEETFRDYTFSHYFKLDEFTKENFQTLLVENGLKMLPQEEEEYSVMRVLNEFLLAVSRQDVYRQRLYDIEEDFLLGFTALMEKGVELGVVALDKISAKAYVLALVIDNLSNFMLMGFNPDVREVWAEAVAGVLIRP</sequence>
<dbReference type="PANTHER" id="PTHR30055">
    <property type="entry name" value="HTH-TYPE TRANSCRIPTIONAL REGULATOR RUTR"/>
    <property type="match status" value="1"/>
</dbReference>
<evidence type="ECO:0000313" key="7">
    <source>
        <dbReference type="Proteomes" id="UP001527202"/>
    </source>
</evidence>
<feature type="DNA-binding region" description="H-T-H motif" evidence="2">
    <location>
        <begin position="27"/>
        <end position="46"/>
    </location>
</feature>
<feature type="domain" description="HTH tetR-type" evidence="3">
    <location>
        <begin position="4"/>
        <end position="64"/>
    </location>
</feature>
<dbReference type="Proteomes" id="UP001527202">
    <property type="component" value="Unassembled WGS sequence"/>
</dbReference>
<evidence type="ECO:0000256" key="1">
    <source>
        <dbReference type="ARBA" id="ARBA00023125"/>
    </source>
</evidence>
<gene>
    <name evidence="4" type="ORF">M5X16_21560</name>
    <name evidence="5" type="ORF">PC41400_15680</name>
</gene>
<reference evidence="5 6" key="1">
    <citation type="submission" date="2018-01" db="EMBL/GenBank/DDBJ databases">
        <title>The whole genome sequencing and assembly of Paenibacillus chitinolyticus KCCM 41400 strain.</title>
        <authorList>
            <person name="Kim J.-Y."/>
            <person name="Park M.-K."/>
            <person name="Lee Y.-J."/>
            <person name="Yi H."/>
            <person name="Bahn Y.-S."/>
            <person name="Kim J.F."/>
            <person name="Lee D.-W."/>
        </authorList>
    </citation>
    <scope>NUCLEOTIDE SEQUENCE [LARGE SCALE GENOMIC DNA]</scope>
    <source>
        <strain evidence="5 6">KCCM 41400</strain>
    </source>
</reference>
<proteinExistence type="predicted"/>
<dbReference type="PROSITE" id="PS01081">
    <property type="entry name" value="HTH_TETR_1"/>
    <property type="match status" value="1"/>
</dbReference>
<dbReference type="PANTHER" id="PTHR30055:SF226">
    <property type="entry name" value="HTH-TYPE TRANSCRIPTIONAL REGULATOR PKSA"/>
    <property type="match status" value="1"/>
</dbReference>
<dbReference type="Gene3D" id="1.10.357.10">
    <property type="entry name" value="Tetracycline Repressor, domain 2"/>
    <property type="match status" value="1"/>
</dbReference>
<evidence type="ECO:0000256" key="2">
    <source>
        <dbReference type="PROSITE-ProRule" id="PRU00335"/>
    </source>
</evidence>
<evidence type="ECO:0000313" key="6">
    <source>
        <dbReference type="Proteomes" id="UP000288943"/>
    </source>
</evidence>
<evidence type="ECO:0000313" key="4">
    <source>
        <dbReference type="EMBL" id="MCY9598338.1"/>
    </source>
</evidence>
<dbReference type="InterPro" id="IPR050109">
    <property type="entry name" value="HTH-type_TetR-like_transc_reg"/>
</dbReference>
<dbReference type="EMBL" id="JAMDMJ010000029">
    <property type="protein sequence ID" value="MCY9598338.1"/>
    <property type="molecule type" value="Genomic_DNA"/>
</dbReference>
<dbReference type="OrthoDB" id="9814200at2"/>
<accession>A0A410WXQ8</accession>
<dbReference type="InterPro" id="IPR001647">
    <property type="entry name" value="HTH_TetR"/>
</dbReference>
<dbReference type="GeneID" id="95376253"/>
<dbReference type="Proteomes" id="UP000288943">
    <property type="component" value="Chromosome"/>
</dbReference>
<dbReference type="PROSITE" id="PS50977">
    <property type="entry name" value="HTH_TETR_2"/>
    <property type="match status" value="1"/>
</dbReference>
<organism evidence="5 6">
    <name type="scientific">Paenibacillus chitinolyticus</name>
    <dbReference type="NCBI Taxonomy" id="79263"/>
    <lineage>
        <taxon>Bacteria</taxon>
        <taxon>Bacillati</taxon>
        <taxon>Bacillota</taxon>
        <taxon>Bacilli</taxon>
        <taxon>Bacillales</taxon>
        <taxon>Paenibacillaceae</taxon>
        <taxon>Paenibacillus</taxon>
    </lineage>
</organism>
<evidence type="ECO:0000259" key="3">
    <source>
        <dbReference type="PROSITE" id="PS50977"/>
    </source>
</evidence>
<dbReference type="EMBL" id="CP026520">
    <property type="protein sequence ID" value="QAV19041.1"/>
    <property type="molecule type" value="Genomic_DNA"/>
</dbReference>
<keyword evidence="1 2" id="KW-0238">DNA-binding</keyword>
<keyword evidence="7" id="KW-1185">Reference proteome</keyword>
<dbReference type="PRINTS" id="PR00455">
    <property type="entry name" value="HTHTETR"/>
</dbReference>
<dbReference type="RefSeq" id="WP_042225775.1">
    <property type="nucleotide sequence ID" value="NZ_CP026520.1"/>
</dbReference>